<comment type="caution">
    <text evidence="2">The sequence shown here is derived from an EMBL/GenBank/DDBJ whole genome shotgun (WGS) entry which is preliminary data.</text>
</comment>
<dbReference type="EMBL" id="JBHSAP010000007">
    <property type="protein sequence ID" value="MFC4075963.1"/>
    <property type="molecule type" value="Genomic_DNA"/>
</dbReference>
<dbReference type="Proteomes" id="UP001595843">
    <property type="component" value="Unassembled WGS sequence"/>
</dbReference>
<accession>A0ABV8JC65</accession>
<reference evidence="3" key="1">
    <citation type="journal article" date="2019" name="Int. J. Syst. Evol. Microbiol.">
        <title>The Global Catalogue of Microorganisms (GCM) 10K type strain sequencing project: providing services to taxonomists for standard genome sequencing and annotation.</title>
        <authorList>
            <consortium name="The Broad Institute Genomics Platform"/>
            <consortium name="The Broad Institute Genome Sequencing Center for Infectious Disease"/>
            <person name="Wu L."/>
            <person name="Ma J."/>
        </authorList>
    </citation>
    <scope>NUCLEOTIDE SEQUENCE [LARGE SCALE GENOMIC DNA]</scope>
    <source>
        <strain evidence="3">IBRC-M 10813</strain>
    </source>
</reference>
<evidence type="ECO:0000313" key="3">
    <source>
        <dbReference type="Proteomes" id="UP001595843"/>
    </source>
</evidence>
<keyword evidence="3" id="KW-1185">Reference proteome</keyword>
<keyword evidence="1" id="KW-1133">Transmembrane helix</keyword>
<keyword evidence="1" id="KW-0812">Transmembrane</keyword>
<organism evidence="2 3">
    <name type="scientific">Salinithrix halophila</name>
    <dbReference type="NCBI Taxonomy" id="1485204"/>
    <lineage>
        <taxon>Bacteria</taxon>
        <taxon>Bacillati</taxon>
        <taxon>Bacillota</taxon>
        <taxon>Bacilli</taxon>
        <taxon>Bacillales</taxon>
        <taxon>Thermoactinomycetaceae</taxon>
        <taxon>Salinithrix</taxon>
    </lineage>
</organism>
<evidence type="ECO:0000256" key="1">
    <source>
        <dbReference type="SAM" id="Phobius"/>
    </source>
</evidence>
<gene>
    <name evidence="2" type="ORF">ACFOUO_03985</name>
</gene>
<name>A0ABV8JC65_9BACL</name>
<proteinExistence type="predicted"/>
<dbReference type="RefSeq" id="WP_380702367.1">
    <property type="nucleotide sequence ID" value="NZ_JBHSAP010000007.1"/>
</dbReference>
<keyword evidence="1" id="KW-0472">Membrane</keyword>
<protein>
    <submittedName>
        <fullName evidence="2">Uncharacterized protein</fullName>
    </submittedName>
</protein>
<evidence type="ECO:0000313" key="2">
    <source>
        <dbReference type="EMBL" id="MFC4075963.1"/>
    </source>
</evidence>
<feature type="transmembrane region" description="Helical" evidence="1">
    <location>
        <begin position="6"/>
        <end position="24"/>
    </location>
</feature>
<sequence>MELLSLIAKVAGVVVQALAVYVAYRALNKEVTRPWAKERGLLLVNRGRLLAAATRRWGVQPCRRYYFYPKDTNGISWKNRCRSYKRSLNGK</sequence>